<dbReference type="Gene3D" id="2.30.170.40">
    <property type="entry name" value="Ribosomal protein L28/L24"/>
    <property type="match status" value="1"/>
</dbReference>
<dbReference type="GO" id="GO:0003735">
    <property type="term" value="F:structural constituent of ribosome"/>
    <property type="evidence" value="ECO:0007669"/>
    <property type="project" value="InterPro"/>
</dbReference>
<dbReference type="Proteomes" id="UP000001549">
    <property type="component" value="Chromosome"/>
</dbReference>
<evidence type="ECO:0000313" key="7">
    <source>
        <dbReference type="EMBL" id="AEH07881.1"/>
    </source>
</evidence>
<name>F8B3P0_9ACTN</name>
<protein>
    <recommendedName>
        <fullName evidence="4 5">Large ribosomal subunit protein bL28</fullName>
    </recommendedName>
</protein>
<gene>
    <name evidence="5" type="primary">rpmB</name>
    <name evidence="7" type="ordered locus">FsymDg_0309</name>
</gene>
<dbReference type="InterPro" id="IPR034704">
    <property type="entry name" value="Ribosomal_bL28/bL31-like_sf"/>
</dbReference>
<dbReference type="eggNOG" id="COG0227">
    <property type="taxonomic scope" value="Bacteria"/>
</dbReference>
<accession>F8B3P0</accession>
<dbReference type="HOGENOM" id="CLU_064548_3_1_11"/>
<evidence type="ECO:0000256" key="4">
    <source>
        <dbReference type="ARBA" id="ARBA00035174"/>
    </source>
</evidence>
<dbReference type="FunFam" id="2.30.170.40:FF:000001">
    <property type="entry name" value="50S ribosomal protein L28"/>
    <property type="match status" value="1"/>
</dbReference>
<keyword evidence="3 5" id="KW-0687">Ribonucleoprotein</keyword>
<dbReference type="RefSeq" id="WP_013871876.1">
    <property type="nucleotide sequence ID" value="NC_015656.1"/>
</dbReference>
<dbReference type="PANTHER" id="PTHR39080:SF1">
    <property type="entry name" value="LARGE RIBOSOMAL SUBUNIT PROTEIN BL28A"/>
    <property type="match status" value="1"/>
</dbReference>
<dbReference type="InterPro" id="IPR001383">
    <property type="entry name" value="Ribosomal_bL28_bact-type"/>
</dbReference>
<proteinExistence type="inferred from homology"/>
<evidence type="ECO:0000256" key="2">
    <source>
        <dbReference type="ARBA" id="ARBA00022980"/>
    </source>
</evidence>
<dbReference type="SUPFAM" id="SSF143800">
    <property type="entry name" value="L28p-like"/>
    <property type="match status" value="1"/>
</dbReference>
<dbReference type="InterPro" id="IPR026569">
    <property type="entry name" value="Ribosomal_bL28"/>
</dbReference>
<dbReference type="InterPro" id="IPR050096">
    <property type="entry name" value="Bacterial_rp_bL28"/>
</dbReference>
<dbReference type="AlphaFoldDB" id="F8B3P0"/>
<dbReference type="GO" id="GO:0005840">
    <property type="term" value="C:ribosome"/>
    <property type="evidence" value="ECO:0007669"/>
    <property type="project" value="UniProtKB-KW"/>
</dbReference>
<dbReference type="NCBIfam" id="TIGR00009">
    <property type="entry name" value="L28"/>
    <property type="match status" value="1"/>
</dbReference>
<organism evidence="7 8">
    <name type="scientific">Candidatus Protofrankia datiscae</name>
    <dbReference type="NCBI Taxonomy" id="2716812"/>
    <lineage>
        <taxon>Bacteria</taxon>
        <taxon>Bacillati</taxon>
        <taxon>Actinomycetota</taxon>
        <taxon>Actinomycetes</taxon>
        <taxon>Frankiales</taxon>
        <taxon>Frankiaceae</taxon>
        <taxon>Protofrankia</taxon>
    </lineage>
</organism>
<reference evidence="7 8" key="1">
    <citation type="submission" date="2011-05" db="EMBL/GenBank/DDBJ databases">
        <title>Complete sequence of chromosome of Frankia symbiont of Datisca glomerata.</title>
        <authorList>
            <consortium name="US DOE Joint Genome Institute"/>
            <person name="Lucas S."/>
            <person name="Han J."/>
            <person name="Lapidus A."/>
            <person name="Cheng J.-F."/>
            <person name="Goodwin L."/>
            <person name="Pitluck S."/>
            <person name="Peters L."/>
            <person name="Mikhailova N."/>
            <person name="Chertkov O."/>
            <person name="Teshima H."/>
            <person name="Han C."/>
            <person name="Tapia R."/>
            <person name="Land M."/>
            <person name="Hauser L."/>
            <person name="Kyrpides N."/>
            <person name="Ivanova N."/>
            <person name="Pagani I."/>
            <person name="Berry A."/>
            <person name="Pawlowski K."/>
            <person name="Persson T."/>
            <person name="Vanden Heuvel B."/>
            <person name="Benson D."/>
            <person name="Woyke T."/>
        </authorList>
    </citation>
    <scope>NUCLEOTIDE SEQUENCE [LARGE SCALE GENOMIC DNA]</scope>
    <source>
        <strain evidence="8">4085684</strain>
    </source>
</reference>
<dbReference type="Pfam" id="PF00830">
    <property type="entry name" value="Ribosomal_L28"/>
    <property type="match status" value="1"/>
</dbReference>
<dbReference type="EMBL" id="CP002801">
    <property type="protein sequence ID" value="AEH07881.1"/>
    <property type="molecule type" value="Genomic_DNA"/>
</dbReference>
<dbReference type="GO" id="GO:1990904">
    <property type="term" value="C:ribonucleoprotein complex"/>
    <property type="evidence" value="ECO:0007669"/>
    <property type="project" value="UniProtKB-KW"/>
</dbReference>
<evidence type="ECO:0000256" key="5">
    <source>
        <dbReference type="HAMAP-Rule" id="MF_00373"/>
    </source>
</evidence>
<comment type="similarity">
    <text evidence="1 5">Belongs to the bacterial ribosomal protein bL28 family.</text>
</comment>
<keyword evidence="8" id="KW-1185">Reference proteome</keyword>
<sequence>MSARCQVTGRKPGFGMRVSHSHRRTRRRWDPNIQKKTYWLPGENRRVTLTLTLSAKGIKTVDRRGIEAVVRELRARGVKV</sequence>
<keyword evidence="2 5" id="KW-0689">Ribosomal protein</keyword>
<evidence type="ECO:0000256" key="3">
    <source>
        <dbReference type="ARBA" id="ARBA00023274"/>
    </source>
</evidence>
<dbReference type="GO" id="GO:0006412">
    <property type="term" value="P:translation"/>
    <property type="evidence" value="ECO:0007669"/>
    <property type="project" value="UniProtKB-UniRule"/>
</dbReference>
<dbReference type="InterPro" id="IPR037147">
    <property type="entry name" value="Ribosomal_bL28_sf"/>
</dbReference>
<evidence type="ECO:0000313" key="8">
    <source>
        <dbReference type="Proteomes" id="UP000001549"/>
    </source>
</evidence>
<dbReference type="KEGG" id="fsy:FsymDg_0309"/>
<dbReference type="STRING" id="656024.FsymDg_0309"/>
<dbReference type="HAMAP" id="MF_00373">
    <property type="entry name" value="Ribosomal_bL28"/>
    <property type="match status" value="1"/>
</dbReference>
<feature type="region of interest" description="Disordered" evidence="6">
    <location>
        <begin position="1"/>
        <end position="26"/>
    </location>
</feature>
<dbReference type="PANTHER" id="PTHR39080">
    <property type="entry name" value="50S RIBOSOMAL PROTEIN L28"/>
    <property type="match status" value="1"/>
</dbReference>
<evidence type="ECO:0000256" key="1">
    <source>
        <dbReference type="ARBA" id="ARBA00008760"/>
    </source>
</evidence>
<evidence type="ECO:0000256" key="6">
    <source>
        <dbReference type="SAM" id="MobiDB-lite"/>
    </source>
</evidence>